<dbReference type="EMBL" id="BOOP01000003">
    <property type="protein sequence ID" value="GII35795.1"/>
    <property type="molecule type" value="Genomic_DNA"/>
</dbReference>
<accession>A0A8J3XC93</accession>
<sequence length="111" mass="11994">MGGEGVDRDAVERRVRSVGRMMSVHRGGVELAGVDDQGNVEVRYTGMCTGCTYRPVCSEVTVRPALLQLEGVVSVEIQGGRIDEGNQARLVADLERWRRGNDSGQDSSGKS</sequence>
<keyword evidence="2" id="KW-1185">Reference proteome</keyword>
<dbReference type="AlphaFoldDB" id="A0A8J3XC93"/>
<evidence type="ECO:0000313" key="2">
    <source>
        <dbReference type="Proteomes" id="UP000622547"/>
    </source>
</evidence>
<dbReference type="RefSeq" id="WP_345483583.1">
    <property type="nucleotide sequence ID" value="NZ_BAABHI010000012.1"/>
</dbReference>
<dbReference type="Proteomes" id="UP000622547">
    <property type="component" value="Unassembled WGS sequence"/>
</dbReference>
<organism evidence="1 2">
    <name type="scientific">Planotetraspora phitsanulokensis</name>
    <dbReference type="NCBI Taxonomy" id="575192"/>
    <lineage>
        <taxon>Bacteria</taxon>
        <taxon>Bacillati</taxon>
        <taxon>Actinomycetota</taxon>
        <taxon>Actinomycetes</taxon>
        <taxon>Streptosporangiales</taxon>
        <taxon>Streptosporangiaceae</taxon>
        <taxon>Planotetraspora</taxon>
    </lineage>
</organism>
<proteinExistence type="predicted"/>
<reference evidence="1 2" key="1">
    <citation type="submission" date="2021-01" db="EMBL/GenBank/DDBJ databases">
        <title>Whole genome shotgun sequence of Planotetraspora phitsanulokensis NBRC 104273.</title>
        <authorList>
            <person name="Komaki H."/>
            <person name="Tamura T."/>
        </authorList>
    </citation>
    <scope>NUCLEOTIDE SEQUENCE [LARGE SCALE GENOMIC DNA]</scope>
    <source>
        <strain evidence="1 2">NBRC 104273</strain>
    </source>
</reference>
<name>A0A8J3XC93_9ACTN</name>
<dbReference type="Gene3D" id="3.30.300.130">
    <property type="entry name" value="Fe-S cluster assembly (FSCA)"/>
    <property type="match status" value="1"/>
</dbReference>
<evidence type="ECO:0008006" key="3">
    <source>
        <dbReference type="Google" id="ProtNLM"/>
    </source>
</evidence>
<evidence type="ECO:0000313" key="1">
    <source>
        <dbReference type="EMBL" id="GII35795.1"/>
    </source>
</evidence>
<dbReference type="InterPro" id="IPR034904">
    <property type="entry name" value="FSCA_dom_sf"/>
</dbReference>
<gene>
    <name evidence="1" type="ORF">Pph01_07980</name>
</gene>
<protein>
    <recommendedName>
        <fullName evidence="3">NifU family protein</fullName>
    </recommendedName>
</protein>
<comment type="caution">
    <text evidence="1">The sequence shown here is derived from an EMBL/GenBank/DDBJ whole genome shotgun (WGS) entry which is preliminary data.</text>
</comment>
<dbReference type="SUPFAM" id="SSF117916">
    <property type="entry name" value="Fe-S cluster assembly (FSCA) domain-like"/>
    <property type="match status" value="1"/>
</dbReference>